<keyword evidence="5" id="KW-1185">Reference proteome</keyword>
<sequence>MVYTKKLLKMAKKWQQRAALHRKRISFQRSSITSSPAAEKGCFVVYTLDKSRFSLPVSCLSNSVLQELLNISEEEFGLQAGGPITLPFDSVFLEYLIKLIERQMDGDTEKALLMSVSSARCSLHFSLQQQEQQSSTNQQLLVF</sequence>
<comment type="similarity">
    <text evidence="1">Belongs to the ARG7 family.</text>
</comment>
<evidence type="ECO:0000256" key="3">
    <source>
        <dbReference type="ARBA" id="ARBA00022604"/>
    </source>
</evidence>
<comment type="caution">
    <text evidence="4">The sequence shown here is derived from an EMBL/GenBank/DDBJ whole genome shotgun (WGS) entry which is preliminary data.</text>
</comment>
<name>A0A8X7USW2_BRACI</name>
<evidence type="ECO:0000313" key="4">
    <source>
        <dbReference type="EMBL" id="KAG2290910.1"/>
    </source>
</evidence>
<dbReference type="GO" id="GO:0009733">
    <property type="term" value="P:response to auxin"/>
    <property type="evidence" value="ECO:0007669"/>
    <property type="project" value="InterPro"/>
</dbReference>
<keyword evidence="2" id="KW-0217">Developmental protein</keyword>
<dbReference type="EMBL" id="JAAMPC010000009">
    <property type="protein sequence ID" value="KAG2290910.1"/>
    <property type="molecule type" value="Genomic_DNA"/>
</dbReference>
<reference evidence="4 5" key="1">
    <citation type="submission" date="2020-02" db="EMBL/GenBank/DDBJ databases">
        <authorList>
            <person name="Ma Q."/>
            <person name="Huang Y."/>
            <person name="Song X."/>
            <person name="Pei D."/>
        </authorList>
    </citation>
    <scope>NUCLEOTIDE SEQUENCE [LARGE SCALE GENOMIC DNA]</scope>
    <source>
        <strain evidence="4">Sxm20200214</strain>
        <tissue evidence="4">Leaf</tissue>
    </source>
</reference>
<gene>
    <name evidence="4" type="ORF">Bca52824_037579</name>
</gene>
<dbReference type="Pfam" id="PF02519">
    <property type="entry name" value="Auxin_inducible"/>
    <property type="match status" value="1"/>
</dbReference>
<dbReference type="OrthoDB" id="1936278at2759"/>
<dbReference type="PANTHER" id="PTHR31175">
    <property type="entry name" value="AUXIN-RESPONSIVE FAMILY PROTEIN"/>
    <property type="match status" value="1"/>
</dbReference>
<evidence type="ECO:0000313" key="5">
    <source>
        <dbReference type="Proteomes" id="UP000886595"/>
    </source>
</evidence>
<dbReference type="InterPro" id="IPR003676">
    <property type="entry name" value="SAUR_fam"/>
</dbReference>
<dbReference type="Proteomes" id="UP000886595">
    <property type="component" value="Unassembled WGS sequence"/>
</dbReference>
<protein>
    <submittedName>
        <fullName evidence="4">Uncharacterized protein</fullName>
    </submittedName>
</protein>
<accession>A0A8X7USW2</accession>
<keyword evidence="3" id="KW-0341">Growth regulation</keyword>
<dbReference type="AlphaFoldDB" id="A0A8X7USW2"/>
<organism evidence="4 5">
    <name type="scientific">Brassica carinata</name>
    <name type="common">Ethiopian mustard</name>
    <name type="synonym">Abyssinian cabbage</name>
    <dbReference type="NCBI Taxonomy" id="52824"/>
    <lineage>
        <taxon>Eukaryota</taxon>
        <taxon>Viridiplantae</taxon>
        <taxon>Streptophyta</taxon>
        <taxon>Embryophyta</taxon>
        <taxon>Tracheophyta</taxon>
        <taxon>Spermatophyta</taxon>
        <taxon>Magnoliopsida</taxon>
        <taxon>eudicotyledons</taxon>
        <taxon>Gunneridae</taxon>
        <taxon>Pentapetalae</taxon>
        <taxon>rosids</taxon>
        <taxon>malvids</taxon>
        <taxon>Brassicales</taxon>
        <taxon>Brassicaceae</taxon>
        <taxon>Brassiceae</taxon>
        <taxon>Brassica</taxon>
    </lineage>
</organism>
<evidence type="ECO:0000256" key="1">
    <source>
        <dbReference type="ARBA" id="ARBA00006974"/>
    </source>
</evidence>
<proteinExistence type="inferred from homology"/>
<evidence type="ECO:0000256" key="2">
    <source>
        <dbReference type="ARBA" id="ARBA00022473"/>
    </source>
</evidence>
<dbReference type="PANTHER" id="PTHR31175:SF80">
    <property type="entry name" value="BNAC03G59180D PROTEIN"/>
    <property type="match status" value="1"/>
</dbReference>